<dbReference type="Gene3D" id="3.40.50.720">
    <property type="entry name" value="NAD(P)-binding Rossmann-like Domain"/>
    <property type="match status" value="1"/>
</dbReference>
<dbReference type="Pfam" id="PF03807">
    <property type="entry name" value="F420_oxidored"/>
    <property type="match status" value="1"/>
</dbReference>
<accession>A0AA41QE48</accession>
<dbReference type="EMBL" id="JAKGSG010000034">
    <property type="protein sequence ID" value="MCF4121773.1"/>
    <property type="molecule type" value="Genomic_DNA"/>
</dbReference>
<dbReference type="InterPro" id="IPR028939">
    <property type="entry name" value="P5C_Rdtase_cat_N"/>
</dbReference>
<evidence type="ECO:0000256" key="1">
    <source>
        <dbReference type="ARBA" id="ARBA00023002"/>
    </source>
</evidence>
<dbReference type="InterPro" id="IPR051267">
    <property type="entry name" value="STEAP_metalloreductase"/>
</dbReference>
<gene>
    <name evidence="3" type="ORF">L1785_12355</name>
</gene>
<comment type="caution">
    <text evidence="3">The sequence shown here is derived from an EMBL/GenBank/DDBJ whole genome shotgun (WGS) entry which is preliminary data.</text>
</comment>
<keyword evidence="1" id="KW-0560">Oxidoreductase</keyword>
<dbReference type="Proteomes" id="UP001165405">
    <property type="component" value="Unassembled WGS sequence"/>
</dbReference>
<name>A0AA41QE48_9MICO</name>
<dbReference type="SUPFAM" id="SSF51735">
    <property type="entry name" value="NAD(P)-binding Rossmann-fold domains"/>
    <property type="match status" value="1"/>
</dbReference>
<organism evidence="3 4">
    <name type="scientific">Antribacter soli</name>
    <dbReference type="NCBI Taxonomy" id="2910976"/>
    <lineage>
        <taxon>Bacteria</taxon>
        <taxon>Bacillati</taxon>
        <taxon>Actinomycetota</taxon>
        <taxon>Actinomycetes</taxon>
        <taxon>Micrococcales</taxon>
        <taxon>Promicromonosporaceae</taxon>
        <taxon>Antribacter</taxon>
    </lineage>
</organism>
<dbReference type="RefSeq" id="WP_236089568.1">
    <property type="nucleotide sequence ID" value="NZ_JAKGSG010000034.1"/>
</dbReference>
<keyword evidence="4" id="KW-1185">Reference proteome</keyword>
<feature type="domain" description="Pyrroline-5-carboxylate reductase catalytic N-terminal" evidence="2">
    <location>
        <begin position="2"/>
        <end position="96"/>
    </location>
</feature>
<evidence type="ECO:0000259" key="2">
    <source>
        <dbReference type="Pfam" id="PF03807"/>
    </source>
</evidence>
<reference evidence="3" key="1">
    <citation type="submission" date="2022-01" db="EMBL/GenBank/DDBJ databases">
        <title>Antribacter sp. nov., isolated from Guizhou of China.</title>
        <authorList>
            <person name="Chengliang C."/>
            <person name="Ya Z."/>
        </authorList>
    </citation>
    <scope>NUCLEOTIDE SEQUENCE</scope>
    <source>
        <strain evidence="3">KLBMP 9083</strain>
    </source>
</reference>
<sequence>MKVGLFGAGKVGVALAERALEAGHEVRVVGSPRQDSLMLELIVETVAPGAEAVAAARGADVVAWADVVLLAVPLSRSGDLPYAALDGKVVVDLMNHWEPVDGPMPELAGLGTSEVVARRNPRARWVKSLNHLGYHDVETDARPAGAADRRAVGVATDDPEAGAVVAQLVDSLGFDPVDLGGLTAGRFLEAGGPVFGAFLTAAELAARAAEAGAPVREAVDEAAA</sequence>
<evidence type="ECO:0000313" key="4">
    <source>
        <dbReference type="Proteomes" id="UP001165405"/>
    </source>
</evidence>
<evidence type="ECO:0000313" key="3">
    <source>
        <dbReference type="EMBL" id="MCF4121773.1"/>
    </source>
</evidence>
<dbReference type="PANTHER" id="PTHR14239">
    <property type="entry name" value="DUDULIN-RELATED"/>
    <property type="match status" value="1"/>
</dbReference>
<protein>
    <submittedName>
        <fullName evidence="3">NAD(P)-binding domain-containing protein</fullName>
    </submittedName>
</protein>
<dbReference type="AlphaFoldDB" id="A0AA41QE48"/>
<proteinExistence type="predicted"/>
<dbReference type="GO" id="GO:0016491">
    <property type="term" value="F:oxidoreductase activity"/>
    <property type="evidence" value="ECO:0007669"/>
    <property type="project" value="UniProtKB-KW"/>
</dbReference>
<dbReference type="InterPro" id="IPR036291">
    <property type="entry name" value="NAD(P)-bd_dom_sf"/>
</dbReference>